<accession>A0A9D1EDD5</accession>
<name>A0A9D1EDD5_9FIRM</name>
<dbReference type="GO" id="GO:0160105">
    <property type="term" value="F:tRNA (adenine(22)-N1)-methyltransferase activity"/>
    <property type="evidence" value="ECO:0007669"/>
    <property type="project" value="InterPro"/>
</dbReference>
<dbReference type="EMBL" id="DVHN01000055">
    <property type="protein sequence ID" value="HIR88282.1"/>
    <property type="molecule type" value="Genomic_DNA"/>
</dbReference>
<sequence>MRDKEAGITLSKRLQVIASFVTAGNRIADIGCDHGFVPIYLVKQLISPKAIAMDIGKGPLQRAAGHIQESGLEDRIETRLSNGMEQLKIGEVDTVILSGIGGPLMIQILEAGKEVVQSLKELVLSPQSEVEEVRRYLTAHHYLISEEKMVLEDGKYYVVMHVVIGEQIGNESKEWGNLEYRYGNSLLKSGEEVFLSYLRWEERTKKQLLEKLRKTKTSRSMERQKELEDDLHMIQEAWKLIKKNESK</sequence>
<dbReference type="InterPro" id="IPR029063">
    <property type="entry name" value="SAM-dependent_MTases_sf"/>
</dbReference>
<evidence type="ECO:0000313" key="2">
    <source>
        <dbReference type="Proteomes" id="UP000824201"/>
    </source>
</evidence>
<dbReference type="PANTHER" id="PTHR38451">
    <property type="entry name" value="TRNA (ADENINE(22)-N(1))-METHYLTRANSFERASE"/>
    <property type="match status" value="1"/>
</dbReference>
<evidence type="ECO:0000313" key="1">
    <source>
        <dbReference type="EMBL" id="HIR88282.1"/>
    </source>
</evidence>
<keyword evidence="1" id="KW-0489">Methyltransferase</keyword>
<dbReference type="Proteomes" id="UP000824201">
    <property type="component" value="Unassembled WGS sequence"/>
</dbReference>
<dbReference type="Gene3D" id="3.40.50.150">
    <property type="entry name" value="Vaccinia Virus protein VP39"/>
    <property type="match status" value="1"/>
</dbReference>
<dbReference type="AlphaFoldDB" id="A0A9D1EDD5"/>
<comment type="caution">
    <text evidence="1">The sequence shown here is derived from an EMBL/GenBank/DDBJ whole genome shotgun (WGS) entry which is preliminary data.</text>
</comment>
<keyword evidence="1" id="KW-0808">Transferase</keyword>
<dbReference type="Pfam" id="PF12847">
    <property type="entry name" value="Methyltransf_18"/>
    <property type="match status" value="1"/>
</dbReference>
<reference evidence="1" key="2">
    <citation type="journal article" date="2021" name="PeerJ">
        <title>Extensive microbial diversity within the chicken gut microbiome revealed by metagenomics and culture.</title>
        <authorList>
            <person name="Gilroy R."/>
            <person name="Ravi A."/>
            <person name="Getino M."/>
            <person name="Pursley I."/>
            <person name="Horton D.L."/>
            <person name="Alikhan N.F."/>
            <person name="Baker D."/>
            <person name="Gharbi K."/>
            <person name="Hall N."/>
            <person name="Watson M."/>
            <person name="Adriaenssens E.M."/>
            <person name="Foster-Nyarko E."/>
            <person name="Jarju S."/>
            <person name="Secka A."/>
            <person name="Antonio M."/>
            <person name="Oren A."/>
            <person name="Chaudhuri R.R."/>
            <person name="La Ragione R."/>
            <person name="Hildebrand F."/>
            <person name="Pallen M.J."/>
        </authorList>
    </citation>
    <scope>NUCLEOTIDE SEQUENCE</scope>
    <source>
        <strain evidence="1">ChiW13-3771</strain>
    </source>
</reference>
<dbReference type="PANTHER" id="PTHR38451:SF1">
    <property type="entry name" value="TRNA (ADENINE(22)-N(1))-METHYLTRANSFERASE"/>
    <property type="match status" value="1"/>
</dbReference>
<reference evidence="1" key="1">
    <citation type="submission" date="2020-10" db="EMBL/GenBank/DDBJ databases">
        <authorList>
            <person name="Gilroy R."/>
        </authorList>
    </citation>
    <scope>NUCLEOTIDE SEQUENCE</scope>
    <source>
        <strain evidence="1">ChiW13-3771</strain>
    </source>
</reference>
<dbReference type="InterPro" id="IPR006901">
    <property type="entry name" value="TrmK"/>
</dbReference>
<gene>
    <name evidence="1" type="ORF">IAC96_04960</name>
</gene>
<dbReference type="PIRSF" id="PIRSF018637">
    <property type="entry name" value="TrmK"/>
    <property type="match status" value="1"/>
</dbReference>
<proteinExistence type="predicted"/>
<protein>
    <submittedName>
        <fullName evidence="1">SAM-dependent methyltransferase</fullName>
    </submittedName>
</protein>
<dbReference type="SUPFAM" id="SSF53335">
    <property type="entry name" value="S-adenosyl-L-methionine-dependent methyltransferases"/>
    <property type="match status" value="1"/>
</dbReference>
<dbReference type="GO" id="GO:0032259">
    <property type="term" value="P:methylation"/>
    <property type="evidence" value="ECO:0007669"/>
    <property type="project" value="UniProtKB-KW"/>
</dbReference>
<organism evidence="1 2">
    <name type="scientific">Candidatus Fimimorpha faecalis</name>
    <dbReference type="NCBI Taxonomy" id="2840824"/>
    <lineage>
        <taxon>Bacteria</taxon>
        <taxon>Bacillati</taxon>
        <taxon>Bacillota</taxon>
        <taxon>Clostridia</taxon>
        <taxon>Eubacteriales</taxon>
        <taxon>Candidatus Fimimorpha</taxon>
    </lineage>
</organism>